<feature type="transmembrane region" description="Helical" evidence="5">
    <location>
        <begin position="160"/>
        <end position="186"/>
    </location>
</feature>
<evidence type="ECO:0000256" key="3">
    <source>
        <dbReference type="ARBA" id="ARBA00022989"/>
    </source>
</evidence>
<gene>
    <name evidence="7" type="ORF">IM725_10500</name>
</gene>
<dbReference type="Pfam" id="PF07298">
    <property type="entry name" value="NnrU"/>
    <property type="match status" value="1"/>
</dbReference>
<keyword evidence="3 5" id="KW-1133">Transmembrane helix</keyword>
<evidence type="ECO:0000256" key="2">
    <source>
        <dbReference type="ARBA" id="ARBA00022692"/>
    </source>
</evidence>
<keyword evidence="4 5" id="KW-0472">Membrane</keyword>
<feature type="transmembrane region" description="Helical" evidence="5">
    <location>
        <begin position="71"/>
        <end position="93"/>
    </location>
</feature>
<evidence type="ECO:0000256" key="5">
    <source>
        <dbReference type="SAM" id="Phobius"/>
    </source>
</evidence>
<organism evidence="7 8">
    <name type="scientific">Ramlibacter aquaticus</name>
    <dbReference type="NCBI Taxonomy" id="2780094"/>
    <lineage>
        <taxon>Bacteria</taxon>
        <taxon>Pseudomonadati</taxon>
        <taxon>Pseudomonadota</taxon>
        <taxon>Betaproteobacteria</taxon>
        <taxon>Burkholderiales</taxon>
        <taxon>Comamonadaceae</taxon>
        <taxon>Ramlibacter</taxon>
    </lineage>
</organism>
<evidence type="ECO:0000256" key="1">
    <source>
        <dbReference type="ARBA" id="ARBA00004141"/>
    </source>
</evidence>
<evidence type="ECO:0000259" key="6">
    <source>
        <dbReference type="Pfam" id="PF07298"/>
    </source>
</evidence>
<accession>A0ABR9SFE3</accession>
<sequence>MAMLVLGLLIFLGAHSVRIFGEGWRTATVARIGPGAWKGLYTLVSIAGFVLIVLGFRAARADTVVLWASPFWMKHLTALLMVLAMVLLAAAYVPRNSIKARLHHPMVLAVKTWALAHLLAVGVLADVVLFGAFLVWAVLDFRSSRQRDRANGTVYPPGTAAGTALTVAVGLVAWAVFAMVLHGLLIGVKPLG</sequence>
<evidence type="ECO:0000256" key="4">
    <source>
        <dbReference type="ARBA" id="ARBA00023136"/>
    </source>
</evidence>
<keyword evidence="8" id="KW-1185">Reference proteome</keyword>
<dbReference type="EMBL" id="JADDOJ010000036">
    <property type="protein sequence ID" value="MBE7941000.1"/>
    <property type="molecule type" value="Genomic_DNA"/>
</dbReference>
<dbReference type="InterPro" id="IPR009915">
    <property type="entry name" value="NnrU_dom"/>
</dbReference>
<evidence type="ECO:0000313" key="8">
    <source>
        <dbReference type="Proteomes" id="UP000715965"/>
    </source>
</evidence>
<feature type="transmembrane region" description="Helical" evidence="5">
    <location>
        <begin position="40"/>
        <end position="59"/>
    </location>
</feature>
<feature type="transmembrane region" description="Helical" evidence="5">
    <location>
        <begin position="113"/>
        <end position="139"/>
    </location>
</feature>
<reference evidence="7 8" key="1">
    <citation type="submission" date="2020-10" db="EMBL/GenBank/DDBJ databases">
        <title>Draft genome of Ramlibacter aquaticus LMG 30558.</title>
        <authorList>
            <person name="Props R."/>
        </authorList>
    </citation>
    <scope>NUCLEOTIDE SEQUENCE [LARGE SCALE GENOMIC DNA]</scope>
    <source>
        <strain evidence="7 8">LMG 30558</strain>
    </source>
</reference>
<comment type="subcellular location">
    <subcellularLocation>
        <location evidence="1">Membrane</location>
        <topology evidence="1">Multi-pass membrane protein</topology>
    </subcellularLocation>
</comment>
<dbReference type="Proteomes" id="UP000715965">
    <property type="component" value="Unassembled WGS sequence"/>
</dbReference>
<keyword evidence="2 5" id="KW-0812">Transmembrane</keyword>
<dbReference type="RefSeq" id="WP_193780544.1">
    <property type="nucleotide sequence ID" value="NZ_JADDOJ010000036.1"/>
</dbReference>
<evidence type="ECO:0000313" key="7">
    <source>
        <dbReference type="EMBL" id="MBE7941000.1"/>
    </source>
</evidence>
<protein>
    <submittedName>
        <fullName evidence="7">NnrU family protein</fullName>
    </submittedName>
</protein>
<proteinExistence type="predicted"/>
<comment type="caution">
    <text evidence="7">The sequence shown here is derived from an EMBL/GenBank/DDBJ whole genome shotgun (WGS) entry which is preliminary data.</text>
</comment>
<feature type="domain" description="NnrU" evidence="6">
    <location>
        <begin position="3"/>
        <end position="190"/>
    </location>
</feature>
<name>A0ABR9SFE3_9BURK</name>